<evidence type="ECO:0000256" key="3">
    <source>
        <dbReference type="ARBA" id="ARBA00022670"/>
    </source>
</evidence>
<proteinExistence type="inferred from homology"/>
<dbReference type="Gene3D" id="2.40.10.10">
    <property type="entry name" value="Trypsin-like serine proteases"/>
    <property type="match status" value="3"/>
</dbReference>
<evidence type="ECO:0000313" key="10">
    <source>
        <dbReference type="EnsemblMetazoa" id="AFAF004034-PA"/>
    </source>
</evidence>
<dbReference type="PROSITE" id="PS00134">
    <property type="entry name" value="TRYPSIN_HIS"/>
    <property type="match status" value="1"/>
</dbReference>
<keyword evidence="6" id="KW-1015">Disulfide bond</keyword>
<dbReference type="SMART" id="SM00020">
    <property type="entry name" value="Tryp_SPc"/>
    <property type="match status" value="2"/>
</dbReference>
<evidence type="ECO:0000259" key="9">
    <source>
        <dbReference type="PROSITE" id="PS50240"/>
    </source>
</evidence>
<reference evidence="10" key="2">
    <citation type="submission" date="2020-05" db="UniProtKB">
        <authorList>
            <consortium name="EnsemblMetazoa"/>
        </authorList>
    </citation>
    <scope>IDENTIFICATION</scope>
    <source>
        <strain evidence="10">FAR1</strain>
    </source>
</reference>
<dbReference type="GO" id="GO:0006508">
    <property type="term" value="P:proteolysis"/>
    <property type="evidence" value="ECO:0007669"/>
    <property type="project" value="UniProtKB-KW"/>
</dbReference>
<evidence type="ECO:0000313" key="11">
    <source>
        <dbReference type="Proteomes" id="UP000075886"/>
    </source>
</evidence>
<dbReference type="InterPro" id="IPR001254">
    <property type="entry name" value="Trypsin_dom"/>
</dbReference>
<evidence type="ECO:0000256" key="5">
    <source>
        <dbReference type="ARBA" id="ARBA00022825"/>
    </source>
</evidence>
<keyword evidence="5 8" id="KW-0720">Serine protease</keyword>
<evidence type="ECO:0000256" key="6">
    <source>
        <dbReference type="ARBA" id="ARBA00023157"/>
    </source>
</evidence>
<comment type="subcellular location">
    <subcellularLocation>
        <location evidence="1">Secreted</location>
    </subcellularLocation>
</comment>
<dbReference type="InterPro" id="IPR009003">
    <property type="entry name" value="Peptidase_S1_PA"/>
</dbReference>
<dbReference type="GO" id="GO:0004252">
    <property type="term" value="F:serine-type endopeptidase activity"/>
    <property type="evidence" value="ECO:0007669"/>
    <property type="project" value="InterPro"/>
</dbReference>
<dbReference type="PROSITE" id="PS50240">
    <property type="entry name" value="TRYPSIN_DOM"/>
    <property type="match status" value="2"/>
</dbReference>
<dbReference type="STRING" id="69004.A0A182Q6I6"/>
<dbReference type="SUPFAM" id="SSF50494">
    <property type="entry name" value="Trypsin-like serine proteases"/>
    <property type="match status" value="2"/>
</dbReference>
<evidence type="ECO:0000256" key="4">
    <source>
        <dbReference type="ARBA" id="ARBA00022801"/>
    </source>
</evidence>
<keyword evidence="2" id="KW-0964">Secreted</keyword>
<evidence type="ECO:0000256" key="1">
    <source>
        <dbReference type="ARBA" id="ARBA00004613"/>
    </source>
</evidence>
<dbReference type="EMBL" id="AXCN02000328">
    <property type="status" value="NOT_ANNOTATED_CDS"/>
    <property type="molecule type" value="Genomic_DNA"/>
</dbReference>
<evidence type="ECO:0000256" key="7">
    <source>
        <dbReference type="ARBA" id="ARBA00024195"/>
    </source>
</evidence>
<dbReference type="FunFam" id="2.40.10.10:FF:000134">
    <property type="entry name" value="Uncharacterized protein, isoform B"/>
    <property type="match status" value="1"/>
</dbReference>
<accession>A0A182Q6I6</accession>
<dbReference type="GO" id="GO:0035008">
    <property type="term" value="P:positive regulation of melanization defense response"/>
    <property type="evidence" value="ECO:0007669"/>
    <property type="project" value="UniProtKB-ARBA"/>
</dbReference>
<dbReference type="InterPro" id="IPR001314">
    <property type="entry name" value="Peptidase_S1A"/>
</dbReference>
<organism evidence="10 11">
    <name type="scientific">Anopheles farauti</name>
    <dbReference type="NCBI Taxonomy" id="69004"/>
    <lineage>
        <taxon>Eukaryota</taxon>
        <taxon>Metazoa</taxon>
        <taxon>Ecdysozoa</taxon>
        <taxon>Arthropoda</taxon>
        <taxon>Hexapoda</taxon>
        <taxon>Insecta</taxon>
        <taxon>Pterygota</taxon>
        <taxon>Neoptera</taxon>
        <taxon>Endopterygota</taxon>
        <taxon>Diptera</taxon>
        <taxon>Nematocera</taxon>
        <taxon>Culicoidea</taxon>
        <taxon>Culicidae</taxon>
        <taxon>Anophelinae</taxon>
        <taxon>Anopheles</taxon>
    </lineage>
</organism>
<sequence>MWLYGQICYTSTGATGVCSSLTACPVAFQLNINPFSLFGGSSRGCQNFFGFGSVCCSTGFTNPVVPTTTVPPRQYPDATIPTTVRPPVGLECINPDGSFGPCVAGTVKPPTALPVTSTTKRSMSIRTTTPITLQQRLADEPEFVQPVVVPTPEQGCGVSNVEHNRIVGGVPAALNGWPWMALVGYEEAFGDVDFRCGGSLITDRHVLTAAHCILSSLSVVRLGEHDLRNTTESPHVDVPVYKYISHPDYDTYDGHSDLAILFLTRTVQFTDKIKPICLPTSDPVRSADFTGYNPFIAGWGRTKETGFEAPVLQELQIPILENEECSQLYKKIRKLFSKKQFNEAVLCAGFLAGGKDSCQGDSGGPLMLPYLIKKQFYYFQIGVVSYGVGCARAELPDPTIETYVAQSVCGYNEVTPMVCCPTLRFAQQSPNFTTTPTTPPTTTAVSGLFFFASASGGAFNPAPTATTASTPSSTVRLPTNDADRCGMSNGTHTRVVGGVDAQLNAWPWMAALGYRSSSFELNAGSQFLCGGTLITTMHVLTVAHCIQTGFYFVRLGEYDIASDQDGATPVDVYVQRWYVHERYDEKTIHNDIALVLLQKSIAISESIRPICLPLEAKQRTKDLTYYAPFIAGWGAVAFNGPLATKLQEAQVVVLPVDQCAFNYKLYFPGQIFDDTVLCAGFPQGGKDSCQGDSGGPLMLPELASNGQYYYYTLIGLVSYGYECARAGFPGVYVKVTSYLHWIEANLNF</sequence>
<dbReference type="GO" id="GO:0050832">
    <property type="term" value="P:defense response to fungus"/>
    <property type="evidence" value="ECO:0007669"/>
    <property type="project" value="UniProtKB-ARBA"/>
</dbReference>
<dbReference type="EnsemblMetazoa" id="AFAF004034-RA">
    <property type="protein sequence ID" value="AFAF004034-PA"/>
    <property type="gene ID" value="AFAF004034"/>
</dbReference>
<dbReference type="PRINTS" id="PR00722">
    <property type="entry name" value="CHYMOTRYPSIN"/>
</dbReference>
<dbReference type="CDD" id="cd00190">
    <property type="entry name" value="Tryp_SPc"/>
    <property type="match status" value="2"/>
</dbReference>
<keyword evidence="4 8" id="KW-0378">Hydrolase</keyword>
<dbReference type="PANTHER" id="PTHR24252">
    <property type="entry name" value="ACROSIN-RELATED"/>
    <property type="match status" value="1"/>
</dbReference>
<dbReference type="PROSITE" id="PS00135">
    <property type="entry name" value="TRYPSIN_SER"/>
    <property type="match status" value="2"/>
</dbReference>
<dbReference type="FunFam" id="2.40.10.10:FF:000015">
    <property type="entry name" value="Atrial natriuretic peptide-converting enzyme"/>
    <property type="match status" value="1"/>
</dbReference>
<name>A0A182Q6I6_9DIPT</name>
<feature type="domain" description="Peptidase S1" evidence="9">
    <location>
        <begin position="166"/>
        <end position="431"/>
    </location>
</feature>
<dbReference type="GO" id="GO:0160032">
    <property type="term" value="P:Toll receptor ligand protein activation cascade"/>
    <property type="evidence" value="ECO:0007669"/>
    <property type="project" value="UniProtKB-ARBA"/>
</dbReference>
<evidence type="ECO:0000256" key="2">
    <source>
        <dbReference type="ARBA" id="ARBA00022525"/>
    </source>
</evidence>
<dbReference type="AlphaFoldDB" id="A0A182Q6I6"/>
<keyword evidence="11" id="KW-1185">Reference proteome</keyword>
<evidence type="ECO:0000256" key="8">
    <source>
        <dbReference type="RuleBase" id="RU363034"/>
    </source>
</evidence>
<dbReference type="VEuPathDB" id="VectorBase:AFAF004034"/>
<dbReference type="InterPro" id="IPR033116">
    <property type="entry name" value="TRYPSIN_SER"/>
</dbReference>
<dbReference type="GO" id="GO:0005576">
    <property type="term" value="C:extracellular region"/>
    <property type="evidence" value="ECO:0007669"/>
    <property type="project" value="UniProtKB-SubCell"/>
</dbReference>
<dbReference type="Proteomes" id="UP000075886">
    <property type="component" value="Unassembled WGS sequence"/>
</dbReference>
<dbReference type="Pfam" id="PF00089">
    <property type="entry name" value="Trypsin"/>
    <property type="match status" value="2"/>
</dbReference>
<dbReference type="PANTHER" id="PTHR24252:SF7">
    <property type="entry name" value="HYALIN"/>
    <property type="match status" value="1"/>
</dbReference>
<dbReference type="InterPro" id="IPR043504">
    <property type="entry name" value="Peptidase_S1_PA_chymotrypsin"/>
</dbReference>
<dbReference type="InterPro" id="IPR018114">
    <property type="entry name" value="TRYPSIN_HIS"/>
</dbReference>
<reference evidence="11" key="1">
    <citation type="submission" date="2014-01" db="EMBL/GenBank/DDBJ databases">
        <title>The Genome Sequence of Anopheles farauti FAR1 (V2).</title>
        <authorList>
            <consortium name="The Broad Institute Genomics Platform"/>
            <person name="Neafsey D.E."/>
            <person name="Besansky N."/>
            <person name="Howell P."/>
            <person name="Walton C."/>
            <person name="Young S.K."/>
            <person name="Zeng Q."/>
            <person name="Gargeya S."/>
            <person name="Fitzgerald M."/>
            <person name="Haas B."/>
            <person name="Abouelleil A."/>
            <person name="Allen A.W."/>
            <person name="Alvarado L."/>
            <person name="Arachchi H.M."/>
            <person name="Berlin A.M."/>
            <person name="Chapman S.B."/>
            <person name="Gainer-Dewar J."/>
            <person name="Goldberg J."/>
            <person name="Griggs A."/>
            <person name="Gujja S."/>
            <person name="Hansen M."/>
            <person name="Howarth C."/>
            <person name="Imamovic A."/>
            <person name="Ireland A."/>
            <person name="Larimer J."/>
            <person name="McCowan C."/>
            <person name="Murphy C."/>
            <person name="Pearson M."/>
            <person name="Poon T.W."/>
            <person name="Priest M."/>
            <person name="Roberts A."/>
            <person name="Saif S."/>
            <person name="Shea T."/>
            <person name="Sisk P."/>
            <person name="Sykes S."/>
            <person name="Wortman J."/>
            <person name="Nusbaum C."/>
            <person name="Birren B."/>
        </authorList>
    </citation>
    <scope>NUCLEOTIDE SEQUENCE [LARGE SCALE GENOMIC DNA]</scope>
    <source>
        <strain evidence="11">FAR1</strain>
    </source>
</reference>
<protein>
    <recommendedName>
        <fullName evidence="9">Peptidase S1 domain-containing protein</fullName>
    </recommendedName>
</protein>
<feature type="domain" description="Peptidase S1" evidence="9">
    <location>
        <begin position="495"/>
        <end position="747"/>
    </location>
</feature>
<comment type="similarity">
    <text evidence="7">Belongs to the peptidase S1 family. CLIP subfamily.</text>
</comment>
<keyword evidence="3 8" id="KW-0645">Protease</keyword>